<sequence>MSEYTAELLAGAVVAFTDAVHALVGHRPDTITDDNTTRHIILDGRYTELTEARHAQHDTNGLRGVYKSKPPLWIDACSLLDQIDRTVHEWWPTPAPGDPRQPATIRRLHALTDHPWRPQDLPGLNVMTRIILGWVDRIDTLLPAEPLHTWELTAACPACGETTVLVEDEAGEMVRRAALRATKSSAVCQACDTNWAPEHFLGLAAAIGASLPDGVLE</sequence>
<evidence type="ECO:0000313" key="3">
    <source>
        <dbReference type="EMBL" id="CRY84305.1"/>
    </source>
</evidence>
<geneLocation type="plasmid" evidence="3">
    <name>2</name>
</geneLocation>
<dbReference type="AlphaFoldDB" id="A0A0H5P8X2"/>
<organism evidence="3 4">
    <name type="scientific">Nocardia farcinica</name>
    <dbReference type="NCBI Taxonomy" id="37329"/>
    <lineage>
        <taxon>Bacteria</taxon>
        <taxon>Bacillati</taxon>
        <taxon>Actinomycetota</taxon>
        <taxon>Actinomycetes</taxon>
        <taxon>Mycobacteriales</taxon>
        <taxon>Nocardiaceae</taxon>
        <taxon>Nocardia</taxon>
    </lineage>
</organism>
<feature type="domain" description="DUF7340" evidence="1">
    <location>
        <begin position="148"/>
        <end position="208"/>
    </location>
</feature>
<dbReference type="KEGG" id="nfr:ERS450000_05962"/>
<accession>A0A0H5P8X2</accession>
<dbReference type="EMBL" id="LN868939">
    <property type="protein sequence ID" value="CRY84305.1"/>
    <property type="molecule type" value="Genomic_DNA"/>
</dbReference>
<dbReference type="InterPro" id="IPR055764">
    <property type="entry name" value="DUF7340"/>
</dbReference>
<dbReference type="Pfam" id="PF24030">
    <property type="entry name" value="DUF7341"/>
    <property type="match status" value="1"/>
</dbReference>
<protein>
    <submittedName>
        <fullName evidence="3">Uncharacterized protein</fullName>
    </submittedName>
</protein>
<gene>
    <name evidence="3" type="ORF">ERS450000_05962</name>
</gene>
<dbReference type="Pfam" id="PF24029">
    <property type="entry name" value="DUF7340"/>
    <property type="match status" value="1"/>
</dbReference>
<dbReference type="Proteomes" id="UP000057820">
    <property type="component" value="Plasmid 2"/>
</dbReference>
<dbReference type="RefSeq" id="WP_060594959.1">
    <property type="nucleotide sequence ID" value="NZ_JADLPH010000027.1"/>
</dbReference>
<dbReference type="InterPro" id="IPR055765">
    <property type="entry name" value="DUF7341"/>
</dbReference>
<name>A0A0H5P8X2_NOCFR</name>
<evidence type="ECO:0000259" key="2">
    <source>
        <dbReference type="Pfam" id="PF24030"/>
    </source>
</evidence>
<feature type="domain" description="DUF7341" evidence="2">
    <location>
        <begin position="9"/>
        <end position="142"/>
    </location>
</feature>
<keyword evidence="3" id="KW-0614">Plasmid</keyword>
<evidence type="ECO:0000313" key="4">
    <source>
        <dbReference type="Proteomes" id="UP000057820"/>
    </source>
</evidence>
<proteinExistence type="predicted"/>
<reference evidence="4" key="1">
    <citation type="submission" date="2015-03" db="EMBL/GenBank/DDBJ databases">
        <authorList>
            <consortium name="Pathogen Informatics"/>
        </authorList>
    </citation>
    <scope>NUCLEOTIDE SEQUENCE [LARGE SCALE GENOMIC DNA]</scope>
    <source>
        <strain evidence="4">NCTC11134</strain>
        <plasmid evidence="4">2</plasmid>
    </source>
</reference>
<evidence type="ECO:0000259" key="1">
    <source>
        <dbReference type="Pfam" id="PF24029"/>
    </source>
</evidence>